<dbReference type="CDD" id="cd01998">
    <property type="entry name" value="MnmA_TRMU-like"/>
    <property type="match status" value="1"/>
</dbReference>
<dbReference type="InterPro" id="IPR023382">
    <property type="entry name" value="MnmA-like_central_sf"/>
</dbReference>
<feature type="domain" description="tRNA-specific 2-thiouridylase MnmA-like C-terminal" evidence="10">
    <location>
        <begin position="336"/>
        <end position="418"/>
    </location>
</feature>
<dbReference type="FunFam" id="3.40.50.620:FF:000115">
    <property type="entry name" value="tRNA-specific 2-thiouridylase MnmA"/>
    <property type="match status" value="1"/>
</dbReference>
<feature type="domain" description="tRNA-specific 2-thiouridylase MnmA-like central" evidence="11">
    <location>
        <begin position="275"/>
        <end position="328"/>
    </location>
</feature>
<dbReference type="GO" id="GO:0002143">
    <property type="term" value="P:tRNA wobble position uridine thiolation"/>
    <property type="evidence" value="ECO:0007669"/>
    <property type="project" value="TreeGrafter"/>
</dbReference>
<accession>A0A084U8Y8</accession>
<evidence type="ECO:0000256" key="3">
    <source>
        <dbReference type="ARBA" id="ARBA00022694"/>
    </source>
</evidence>
<evidence type="ECO:0000259" key="11">
    <source>
        <dbReference type="Pfam" id="PF20259"/>
    </source>
</evidence>
<feature type="binding site" evidence="9">
    <location>
        <begin position="66"/>
        <end position="73"/>
    </location>
    <ligand>
        <name>ATP</name>
        <dbReference type="ChEBI" id="CHEBI:30616"/>
    </ligand>
</feature>
<evidence type="ECO:0000313" key="13">
    <source>
        <dbReference type="Proteomes" id="UP000053675"/>
    </source>
</evidence>
<evidence type="ECO:0000313" key="12">
    <source>
        <dbReference type="EMBL" id="KFB09424.1"/>
    </source>
</evidence>
<keyword evidence="1 9" id="KW-0820">tRNA-binding</keyword>
<gene>
    <name evidence="9 12" type="primary">mnmA</name>
    <name evidence="12" type="ORF">EL18_00440</name>
</gene>
<dbReference type="STRING" id="472175.EL18_00440"/>
<feature type="region of interest" description="Interaction with tRNA" evidence="9">
    <location>
        <begin position="206"/>
        <end position="208"/>
    </location>
</feature>
<feature type="binding site" evidence="9">
    <location>
        <position position="92"/>
    </location>
    <ligand>
        <name>ATP</name>
        <dbReference type="ChEBI" id="CHEBI:30616"/>
    </ligand>
</feature>
<dbReference type="NCBIfam" id="NF001138">
    <property type="entry name" value="PRK00143.1"/>
    <property type="match status" value="1"/>
</dbReference>
<evidence type="ECO:0000256" key="4">
    <source>
        <dbReference type="ARBA" id="ARBA00022741"/>
    </source>
</evidence>
<comment type="caution">
    <text evidence="12">The sequence shown here is derived from an EMBL/GenBank/DDBJ whole genome shotgun (WGS) entry which is preliminary data.</text>
</comment>
<organism evidence="12 13">
    <name type="scientific">Nitratireductor basaltis</name>
    <dbReference type="NCBI Taxonomy" id="472175"/>
    <lineage>
        <taxon>Bacteria</taxon>
        <taxon>Pseudomonadati</taxon>
        <taxon>Pseudomonadota</taxon>
        <taxon>Alphaproteobacteria</taxon>
        <taxon>Hyphomicrobiales</taxon>
        <taxon>Phyllobacteriaceae</taxon>
        <taxon>Nitratireductor</taxon>
    </lineage>
</organism>
<reference evidence="12 13" key="1">
    <citation type="submission" date="2014-05" db="EMBL/GenBank/DDBJ databases">
        <title>Draft Genome Sequence of Nitratireductor basaltis Strain UMTGB225, A Marine Bacterium Isolated from Green Barrel Tunicate.</title>
        <authorList>
            <person name="Gan H.Y."/>
        </authorList>
    </citation>
    <scope>NUCLEOTIDE SEQUENCE [LARGE SCALE GENOMIC DNA]</scope>
    <source>
        <strain evidence="12 13">UMTGB225</strain>
    </source>
</reference>
<dbReference type="PANTHER" id="PTHR11933:SF5">
    <property type="entry name" value="MITOCHONDRIAL TRNA-SPECIFIC 2-THIOURIDYLASE 1"/>
    <property type="match status" value="1"/>
</dbReference>
<keyword evidence="13" id="KW-1185">Reference proteome</keyword>
<dbReference type="GO" id="GO:0103016">
    <property type="term" value="F:tRNA-uridine 2-sulfurtransferase activity"/>
    <property type="evidence" value="ECO:0007669"/>
    <property type="project" value="UniProtKB-EC"/>
</dbReference>
<evidence type="ECO:0000256" key="7">
    <source>
        <dbReference type="ARBA" id="ARBA00023157"/>
    </source>
</evidence>
<feature type="binding site" evidence="9">
    <location>
        <position position="184"/>
    </location>
    <ligand>
        <name>ATP</name>
        <dbReference type="ChEBI" id="CHEBI:30616"/>
    </ligand>
</feature>
<keyword evidence="2 9" id="KW-0808">Transferase</keyword>
<name>A0A084U8Y8_9HYPH</name>
<evidence type="ECO:0000256" key="5">
    <source>
        <dbReference type="ARBA" id="ARBA00022840"/>
    </source>
</evidence>
<comment type="function">
    <text evidence="9">Catalyzes the 2-thiolation of uridine at the wobble position (U34) of tRNA, leading to the formation of s(2)U34.</text>
</comment>
<dbReference type="PATRIC" id="fig|472175.3.peg.452"/>
<dbReference type="eggNOG" id="COG0482">
    <property type="taxonomic scope" value="Bacteria"/>
</dbReference>
<dbReference type="EMBL" id="JMQM01000001">
    <property type="protein sequence ID" value="KFB09424.1"/>
    <property type="molecule type" value="Genomic_DNA"/>
</dbReference>
<feature type="active site" description="Cysteine persulfide intermediate" evidence="9">
    <location>
        <position position="256"/>
    </location>
</feature>
<protein>
    <recommendedName>
        <fullName evidence="9">tRNA-specific 2-thiouridylase MnmA</fullName>
        <ecNumber evidence="9">2.8.1.13</ecNumber>
    </recommendedName>
</protein>
<dbReference type="AlphaFoldDB" id="A0A084U8Y8"/>
<evidence type="ECO:0000256" key="1">
    <source>
        <dbReference type="ARBA" id="ARBA00022555"/>
    </source>
</evidence>
<dbReference type="InterPro" id="IPR014729">
    <property type="entry name" value="Rossmann-like_a/b/a_fold"/>
</dbReference>
<evidence type="ECO:0000256" key="6">
    <source>
        <dbReference type="ARBA" id="ARBA00022884"/>
    </source>
</evidence>
<keyword evidence="5 9" id="KW-0067">ATP-binding</keyword>
<keyword evidence="7" id="KW-1015">Disulfide bond</keyword>
<keyword evidence="6 9" id="KW-0694">RNA-binding</keyword>
<comment type="caution">
    <text evidence="9">Lacks conserved residue(s) required for the propagation of feature annotation.</text>
</comment>
<comment type="catalytic activity">
    <reaction evidence="8 9">
        <text>S-sulfanyl-L-cysteinyl-[protein] + uridine(34) in tRNA + AH2 + ATP = 2-thiouridine(34) in tRNA + L-cysteinyl-[protein] + A + AMP + diphosphate + H(+)</text>
        <dbReference type="Rhea" id="RHEA:47032"/>
        <dbReference type="Rhea" id="RHEA-COMP:10131"/>
        <dbReference type="Rhea" id="RHEA-COMP:11726"/>
        <dbReference type="Rhea" id="RHEA-COMP:11727"/>
        <dbReference type="Rhea" id="RHEA-COMP:11728"/>
        <dbReference type="ChEBI" id="CHEBI:13193"/>
        <dbReference type="ChEBI" id="CHEBI:15378"/>
        <dbReference type="ChEBI" id="CHEBI:17499"/>
        <dbReference type="ChEBI" id="CHEBI:29950"/>
        <dbReference type="ChEBI" id="CHEBI:30616"/>
        <dbReference type="ChEBI" id="CHEBI:33019"/>
        <dbReference type="ChEBI" id="CHEBI:61963"/>
        <dbReference type="ChEBI" id="CHEBI:65315"/>
        <dbReference type="ChEBI" id="CHEBI:87170"/>
        <dbReference type="ChEBI" id="CHEBI:456215"/>
        <dbReference type="EC" id="2.8.1.13"/>
    </reaction>
</comment>
<dbReference type="GO" id="GO:0005524">
    <property type="term" value="F:ATP binding"/>
    <property type="evidence" value="ECO:0007669"/>
    <property type="project" value="UniProtKB-KW"/>
</dbReference>
<dbReference type="InterPro" id="IPR046884">
    <property type="entry name" value="MnmA-like_central"/>
</dbReference>
<feature type="site" description="Interaction with tRNA" evidence="9">
    <location>
        <position position="185"/>
    </location>
</feature>
<evidence type="ECO:0000259" key="10">
    <source>
        <dbReference type="Pfam" id="PF20258"/>
    </source>
</evidence>
<comment type="similarity">
    <text evidence="9">Belongs to the MnmA/TRMU family.</text>
</comment>
<dbReference type="FunFam" id="2.30.30.280:FF:000001">
    <property type="entry name" value="tRNA-specific 2-thiouridylase MnmA"/>
    <property type="match status" value="1"/>
</dbReference>
<dbReference type="HAMAP" id="MF_00144">
    <property type="entry name" value="tRNA_thiouridyl_MnmA"/>
    <property type="match status" value="1"/>
</dbReference>
<evidence type="ECO:0000256" key="8">
    <source>
        <dbReference type="ARBA" id="ARBA00051542"/>
    </source>
</evidence>
<dbReference type="GO" id="GO:0005737">
    <property type="term" value="C:cytoplasm"/>
    <property type="evidence" value="ECO:0007669"/>
    <property type="project" value="UniProtKB-SubCell"/>
</dbReference>
<feature type="active site" description="Nucleophile" evidence="9">
    <location>
        <position position="160"/>
    </location>
</feature>
<dbReference type="Gene3D" id="2.30.30.280">
    <property type="entry name" value="Adenine nucleotide alpha hydrolases-like domains"/>
    <property type="match status" value="1"/>
</dbReference>
<dbReference type="SUPFAM" id="SSF52402">
    <property type="entry name" value="Adenine nucleotide alpha hydrolases-like"/>
    <property type="match status" value="1"/>
</dbReference>
<sequence>MDCLPAAWLARSLASAYIGAQLDPARTHWHEPASLERQKIFAKTESPIMNSLDLPGRPEDTRIVVAMSGGVDSSVVAGILAKQGYEVVGVTLQLYDHGAATHRPGSCCAGQDIEDARRVSETLGIAHYVLDYEQRFRDAVINPFAESYVAGETPIPCVACNQTVKFADLLATARDLGADALATGHYIRSRQNGAHRALMRPVDADRDQSYFLFATTQEQIDYLRFPLGELSKPEVRKIAEEMGLSVANKQDSQDICFVPQGKYSDIIAKLRPDAARAGEIVHIDGRKLGRHEGIMHYTIGQRRGIGVAAGEPLYVVHLDAANARVIVGPREALETRRLYLRDVNWLGDGSLAEIPAEGMEVFAKVRSTRPPSPATVYHKDGQTFVDLQEGEAGVAPGQACVLYSDEGNEARVYGGGFIERSERSSTAEAQLARLAQTA</sequence>
<dbReference type="Gene3D" id="3.40.50.620">
    <property type="entry name" value="HUPs"/>
    <property type="match status" value="1"/>
</dbReference>
<keyword evidence="4 9" id="KW-0547">Nucleotide-binding</keyword>
<dbReference type="NCBIfam" id="TIGR00420">
    <property type="entry name" value="trmU"/>
    <property type="match status" value="1"/>
</dbReference>
<dbReference type="InterPro" id="IPR046885">
    <property type="entry name" value="MnmA-like_C"/>
</dbReference>
<feature type="site" description="Interaction with tRNA" evidence="9">
    <location>
        <position position="398"/>
    </location>
</feature>
<dbReference type="PANTHER" id="PTHR11933">
    <property type="entry name" value="TRNA 5-METHYLAMINOMETHYL-2-THIOURIDYLATE -METHYLTRANSFERASE"/>
    <property type="match status" value="1"/>
</dbReference>
<dbReference type="Pfam" id="PF03054">
    <property type="entry name" value="tRNA_Me_trans"/>
    <property type="match status" value="1"/>
</dbReference>
<dbReference type="EC" id="2.8.1.13" evidence="9"/>
<keyword evidence="9" id="KW-0963">Cytoplasm</keyword>
<dbReference type="Proteomes" id="UP000053675">
    <property type="component" value="Unassembled WGS sequence"/>
</dbReference>
<evidence type="ECO:0000256" key="2">
    <source>
        <dbReference type="ARBA" id="ARBA00022679"/>
    </source>
</evidence>
<dbReference type="GO" id="GO:0000049">
    <property type="term" value="F:tRNA binding"/>
    <property type="evidence" value="ECO:0007669"/>
    <property type="project" value="UniProtKB-KW"/>
</dbReference>
<evidence type="ECO:0000256" key="9">
    <source>
        <dbReference type="HAMAP-Rule" id="MF_00144"/>
    </source>
</evidence>
<dbReference type="Pfam" id="PF20258">
    <property type="entry name" value="tRNA_Me_trans_C"/>
    <property type="match status" value="1"/>
</dbReference>
<dbReference type="InterPro" id="IPR004506">
    <property type="entry name" value="MnmA-like"/>
</dbReference>
<dbReference type="Pfam" id="PF20259">
    <property type="entry name" value="tRNA_Me_trans_M"/>
    <property type="match status" value="1"/>
</dbReference>
<comment type="subcellular location">
    <subcellularLocation>
        <location evidence="9">Cytoplasm</location>
    </subcellularLocation>
</comment>
<proteinExistence type="inferred from homology"/>
<dbReference type="Gene3D" id="2.40.30.10">
    <property type="entry name" value="Translation factors"/>
    <property type="match status" value="1"/>
</dbReference>
<keyword evidence="3 9" id="KW-0819">tRNA processing</keyword>